<dbReference type="GO" id="GO:0004519">
    <property type="term" value="F:endonuclease activity"/>
    <property type="evidence" value="ECO:0007669"/>
    <property type="project" value="UniProtKB-KW"/>
</dbReference>
<dbReference type="Gene3D" id="3.60.10.10">
    <property type="entry name" value="Endonuclease/exonuclease/phosphatase"/>
    <property type="match status" value="1"/>
</dbReference>
<evidence type="ECO:0000313" key="2">
    <source>
        <dbReference type="EMBL" id="AEH89510.1"/>
    </source>
</evidence>
<dbReference type="Proteomes" id="UP000001623">
    <property type="component" value="Chromosome"/>
</dbReference>
<dbReference type="PANTHER" id="PTHR16320">
    <property type="entry name" value="SPHINGOMYELINASE FAMILY MEMBER"/>
    <property type="match status" value="1"/>
</dbReference>
<keyword evidence="2" id="KW-0378">Hydrolase</keyword>
<name>F7Y3P1_MESOW</name>
<dbReference type="STRING" id="536019.Mesop_5092"/>
<protein>
    <submittedName>
        <fullName evidence="2">Endonuclease/exonuclease/phosphatase</fullName>
    </submittedName>
</protein>
<dbReference type="SUPFAM" id="SSF56219">
    <property type="entry name" value="DNase I-like"/>
    <property type="match status" value="1"/>
</dbReference>
<sequence length="784" mass="86359">MGGRLLAVSCGSWLGRVLAGLAIFAVTLLAEPIGASGQEVETVRIATFNAYLLSPIFKCANPNFADCLIQIHGQTEKQAKHLAETILKDTDRFDIIAINEAWDEDAKQILIDRLTPVYPNFVRKIDAALLKVRPQAIVDAITSLDPAAAIAIYGEPIEKIDGEDSGLMFFAKKDFKFLPLPDDTFKWGKNDGETLDAATDEVGFTLYDHCGGVDCLSGKGAAIVRLLHQPSQSNYTVVFTHAQADYFDKSPPELHADARDAQFDQVQKLIETTLSPLTAAQRKRERVLVMGDLNVPLFHQPMGEWARRFASPGKYWTSKHYDSWAATNRADPGISNYIDGERYDYILAAPQPYLSGGIEGPICVQHVTIPVDFVNLESDHNLLTADLNLGNNFCHPGIAYQVDLKSKKGPDGKPQAEEVIDFRNGQDVTQIRFPGSMQWFHVVRQDAGSYSIGADNPGVNIDIYQPSNMTTPISSYYGDTRTIQDGEQTFTVHTYALPKEFFIRITGKDRDWRGNYALLVRRHTCATKEEACPLQPGEPPQFASLTEAGSLLGSQDEAWFRFDVVGQADSGADQTVTLTADGLPDPNGYKATLEEFDNPHGGEPPIAISGSSRIVSDAMGDGTRGYLVIHQAAAGNQPVRVRASMQTTVRNLEMKALICEDETNPEFGSDDIFTQLSIDSRTIRFPASGEVEFDCDDSADQKDWATRFGSSNLTFVDHAGLKVFEQDDTSPDDPSHVRDFPDLPVGASSIDGVRTPLIWKFEGGRYRLNYELTMRKNEPVAAAP</sequence>
<keyword evidence="2" id="KW-0255">Endonuclease</keyword>
<evidence type="ECO:0000259" key="1">
    <source>
        <dbReference type="Pfam" id="PF03372"/>
    </source>
</evidence>
<dbReference type="InterPro" id="IPR038772">
    <property type="entry name" value="Sph/SMPD2-like"/>
</dbReference>
<dbReference type="PANTHER" id="PTHR16320:SF23">
    <property type="entry name" value="SPHINGOMYELINASE C 1"/>
    <property type="match status" value="1"/>
</dbReference>
<keyword evidence="2" id="KW-0540">Nuclease</keyword>
<dbReference type="GO" id="GO:0004767">
    <property type="term" value="F:sphingomyelin phosphodiesterase activity"/>
    <property type="evidence" value="ECO:0007669"/>
    <property type="project" value="InterPro"/>
</dbReference>
<dbReference type="HOGENOM" id="CLU_376289_0_0_5"/>
<dbReference type="AlphaFoldDB" id="F7Y3P1"/>
<organism evidence="2 3">
    <name type="scientific">Mesorhizobium opportunistum (strain LMG 24607 / HAMBI 3007 / WSM2075)</name>
    <dbReference type="NCBI Taxonomy" id="536019"/>
    <lineage>
        <taxon>Bacteria</taxon>
        <taxon>Pseudomonadati</taxon>
        <taxon>Pseudomonadota</taxon>
        <taxon>Alphaproteobacteria</taxon>
        <taxon>Hyphomicrobiales</taxon>
        <taxon>Phyllobacteriaceae</taxon>
        <taxon>Mesorhizobium</taxon>
    </lineage>
</organism>
<dbReference type="Pfam" id="PF03372">
    <property type="entry name" value="Exo_endo_phos"/>
    <property type="match status" value="1"/>
</dbReference>
<reference evidence="2 3" key="1">
    <citation type="submission" date="2010-10" db="EMBL/GenBank/DDBJ databases">
        <title>Complete sequence of Mesorhizobium opportunistum WSM2075.</title>
        <authorList>
            <consortium name="US DOE Joint Genome Institute"/>
            <person name="Lucas S."/>
            <person name="Copeland A."/>
            <person name="Lapidus A."/>
            <person name="Cheng J.-F."/>
            <person name="Bruce D."/>
            <person name="Goodwin L."/>
            <person name="Pitluck S."/>
            <person name="Chertkov O."/>
            <person name="Misra M."/>
            <person name="Detter J.C."/>
            <person name="Han C."/>
            <person name="Tapia R."/>
            <person name="Land M."/>
            <person name="Hauser L."/>
            <person name="Kyrpides N."/>
            <person name="Ovchinnikova G."/>
            <person name="Mavrommatis K.M."/>
            <person name="Tiwari R.P."/>
            <person name="Howieson J.G."/>
            <person name="O'Hara G.W."/>
            <person name="Nandasena K.G."/>
            <person name="Woyke T."/>
        </authorList>
    </citation>
    <scope>NUCLEOTIDE SEQUENCE [LARGE SCALE GENOMIC DNA]</scope>
    <source>
        <strain evidence="3">LMG 24607 / HAMBI 3007 / WSM2075</strain>
    </source>
</reference>
<feature type="domain" description="Endonuclease/exonuclease/phosphatase" evidence="1">
    <location>
        <begin position="76"/>
        <end position="350"/>
    </location>
</feature>
<proteinExistence type="predicted"/>
<dbReference type="InterPro" id="IPR005135">
    <property type="entry name" value="Endo/exonuclease/phosphatase"/>
</dbReference>
<accession>F7Y3P1</accession>
<dbReference type="EMBL" id="CP002279">
    <property type="protein sequence ID" value="AEH89510.1"/>
    <property type="molecule type" value="Genomic_DNA"/>
</dbReference>
<dbReference type="eggNOG" id="COG3568">
    <property type="taxonomic scope" value="Bacteria"/>
</dbReference>
<gene>
    <name evidence="2" type="ordered locus">Mesop_5092</name>
</gene>
<dbReference type="InterPro" id="IPR036691">
    <property type="entry name" value="Endo/exonu/phosph_ase_sf"/>
</dbReference>
<evidence type="ECO:0000313" key="3">
    <source>
        <dbReference type="Proteomes" id="UP000001623"/>
    </source>
</evidence>
<dbReference type="KEGG" id="mop:Mesop_5092"/>